<gene>
    <name evidence="2" type="ORF">GCM10010985_29970</name>
</gene>
<reference evidence="3" key="1">
    <citation type="journal article" date="2019" name="Int. J. Syst. Evol. Microbiol.">
        <title>The Global Catalogue of Microorganisms (GCM) 10K type strain sequencing project: providing services to taxonomists for standard genome sequencing and annotation.</title>
        <authorList>
            <consortium name="The Broad Institute Genomics Platform"/>
            <consortium name="The Broad Institute Genome Sequencing Center for Infectious Disease"/>
            <person name="Wu L."/>
            <person name="Ma J."/>
        </authorList>
    </citation>
    <scope>NUCLEOTIDE SEQUENCE [LARGE SCALE GENOMIC DNA]</scope>
    <source>
        <strain evidence="3">CGMCC 1.11013</strain>
    </source>
</reference>
<evidence type="ECO:0000313" key="3">
    <source>
        <dbReference type="Proteomes" id="UP000597138"/>
    </source>
</evidence>
<dbReference type="Proteomes" id="UP000597138">
    <property type="component" value="Unassembled WGS sequence"/>
</dbReference>
<evidence type="ECO:0000313" key="2">
    <source>
        <dbReference type="EMBL" id="GGD73527.1"/>
    </source>
</evidence>
<organism evidence="2 3">
    <name type="scientific">Caballeronia grimmiae</name>
    <dbReference type="NCBI Taxonomy" id="1071679"/>
    <lineage>
        <taxon>Bacteria</taxon>
        <taxon>Pseudomonadati</taxon>
        <taxon>Pseudomonadota</taxon>
        <taxon>Betaproteobacteria</taxon>
        <taxon>Burkholderiales</taxon>
        <taxon>Burkholderiaceae</taxon>
        <taxon>Caballeronia</taxon>
    </lineage>
</organism>
<feature type="region of interest" description="Disordered" evidence="1">
    <location>
        <begin position="9"/>
        <end position="35"/>
    </location>
</feature>
<protein>
    <submittedName>
        <fullName evidence="2">Uncharacterized protein</fullName>
    </submittedName>
</protein>
<keyword evidence="3" id="KW-1185">Reference proteome</keyword>
<sequence>MLFQTLHALANRRRRDPEQPGGGRIAPKRRSAGERNQACQPFYRYLFHHGTIKAKAGLIIKRVIAN</sequence>
<accession>A0ABQ1RL53</accession>
<dbReference type="EMBL" id="BMEG01000004">
    <property type="protein sequence ID" value="GGD73527.1"/>
    <property type="molecule type" value="Genomic_DNA"/>
</dbReference>
<evidence type="ECO:0000256" key="1">
    <source>
        <dbReference type="SAM" id="MobiDB-lite"/>
    </source>
</evidence>
<name>A0ABQ1RL53_9BURK</name>
<comment type="caution">
    <text evidence="2">The sequence shown here is derived from an EMBL/GenBank/DDBJ whole genome shotgun (WGS) entry which is preliminary data.</text>
</comment>
<proteinExistence type="predicted"/>